<evidence type="ECO:0000313" key="2">
    <source>
        <dbReference type="EMBL" id="ODS30760.1"/>
    </source>
</evidence>
<dbReference type="Proteomes" id="UP000094056">
    <property type="component" value="Unassembled WGS sequence"/>
</dbReference>
<comment type="caution">
    <text evidence="2">The sequence shown here is derived from an EMBL/GenBank/DDBJ whole genome shotgun (WGS) entry which is preliminary data.</text>
</comment>
<keyword evidence="1" id="KW-0472">Membrane</keyword>
<proteinExistence type="predicted"/>
<dbReference type="AlphaFoldDB" id="A0A1E3X545"/>
<name>A0A1E3X545_9BACT</name>
<evidence type="ECO:0000313" key="3">
    <source>
        <dbReference type="Proteomes" id="UP000094056"/>
    </source>
</evidence>
<gene>
    <name evidence="2" type="ORF">SCARUB_04122</name>
</gene>
<protein>
    <submittedName>
        <fullName evidence="2">Uncharacterized protein</fullName>
    </submittedName>
</protein>
<organism evidence="2 3">
    <name type="scientific">Candidatus Scalindua rubra</name>
    <dbReference type="NCBI Taxonomy" id="1872076"/>
    <lineage>
        <taxon>Bacteria</taxon>
        <taxon>Pseudomonadati</taxon>
        <taxon>Planctomycetota</taxon>
        <taxon>Candidatus Brocadiia</taxon>
        <taxon>Candidatus Brocadiales</taxon>
        <taxon>Candidatus Scalinduaceae</taxon>
        <taxon>Candidatus Scalindua</taxon>
    </lineage>
</organism>
<reference evidence="2 3" key="1">
    <citation type="submission" date="2016-07" db="EMBL/GenBank/DDBJ databases">
        <title>Draft genome of Scalindua rubra, obtained from a brine-seawater interface in the Red Sea, sheds light on salt adaptation in anammox bacteria.</title>
        <authorList>
            <person name="Speth D.R."/>
            <person name="Lagkouvardos I."/>
            <person name="Wang Y."/>
            <person name="Qian P.-Y."/>
            <person name="Dutilh B.E."/>
            <person name="Jetten M.S."/>
        </authorList>
    </citation>
    <scope>NUCLEOTIDE SEQUENCE [LARGE SCALE GENOMIC DNA]</scope>
    <source>
        <strain evidence="2">BSI-1</strain>
    </source>
</reference>
<keyword evidence="1" id="KW-0812">Transmembrane</keyword>
<evidence type="ECO:0000256" key="1">
    <source>
        <dbReference type="SAM" id="Phobius"/>
    </source>
</evidence>
<feature type="transmembrane region" description="Helical" evidence="1">
    <location>
        <begin position="7"/>
        <end position="29"/>
    </location>
</feature>
<sequence length="148" mass="16339">MLSKKTLYFLPSLLIKIILSICLLAIPLLPGATIFISEKGAYSREHHTCRCTTAPDFLGPCCCVKMPNALEMNCSLKENSKDTLSTFIQSLACSGTPDQFTAVLDTIRLPEDSIFIPDLYLFCYLKAIPSVFPVSLLISPPDKPPRII</sequence>
<accession>A0A1E3X545</accession>
<dbReference type="EMBL" id="MAYW01000179">
    <property type="protein sequence ID" value="ODS30760.1"/>
    <property type="molecule type" value="Genomic_DNA"/>
</dbReference>
<keyword evidence="1" id="KW-1133">Transmembrane helix</keyword>